<dbReference type="EMBL" id="ABVL01000003">
    <property type="protein sequence ID" value="EDY21194.1"/>
    <property type="molecule type" value="Genomic_DNA"/>
</dbReference>
<protein>
    <recommendedName>
        <fullName evidence="2">Ice-binding protein C-terminal domain-containing protein</fullName>
    </recommendedName>
</protein>
<gene>
    <name evidence="3" type="ORF">CfE428DRAFT_1487</name>
</gene>
<organism evidence="3 4">
    <name type="scientific">Chthoniobacter flavus Ellin428</name>
    <dbReference type="NCBI Taxonomy" id="497964"/>
    <lineage>
        <taxon>Bacteria</taxon>
        <taxon>Pseudomonadati</taxon>
        <taxon>Verrucomicrobiota</taxon>
        <taxon>Spartobacteria</taxon>
        <taxon>Chthoniobacterales</taxon>
        <taxon>Chthoniobacteraceae</taxon>
        <taxon>Chthoniobacter</taxon>
    </lineage>
</organism>
<evidence type="ECO:0000259" key="2">
    <source>
        <dbReference type="Pfam" id="PF07589"/>
    </source>
</evidence>
<dbReference type="RefSeq" id="WP_006978813.1">
    <property type="nucleotide sequence ID" value="NZ_ABVL01000003.1"/>
</dbReference>
<dbReference type="AlphaFoldDB" id="B4CY46"/>
<reference evidence="3 4" key="1">
    <citation type="journal article" date="2011" name="J. Bacteriol.">
        <title>Genome sequence of Chthoniobacter flavus Ellin428, an aerobic heterotrophic soil bacterium.</title>
        <authorList>
            <person name="Kant R."/>
            <person name="van Passel M.W."/>
            <person name="Palva A."/>
            <person name="Lucas S."/>
            <person name="Lapidus A."/>
            <person name="Glavina Del Rio T."/>
            <person name="Dalin E."/>
            <person name="Tice H."/>
            <person name="Bruce D."/>
            <person name="Goodwin L."/>
            <person name="Pitluck S."/>
            <person name="Larimer F.W."/>
            <person name="Land M.L."/>
            <person name="Hauser L."/>
            <person name="Sangwan P."/>
            <person name="de Vos W.M."/>
            <person name="Janssen P.H."/>
            <person name="Smidt H."/>
        </authorList>
    </citation>
    <scope>NUCLEOTIDE SEQUENCE [LARGE SCALE GENOMIC DNA]</scope>
    <source>
        <strain evidence="3 4">Ellin428</strain>
    </source>
</reference>
<dbReference type="PROSITE" id="PS51257">
    <property type="entry name" value="PROKAR_LIPOPROTEIN"/>
    <property type="match status" value="1"/>
</dbReference>
<evidence type="ECO:0000313" key="3">
    <source>
        <dbReference type="EMBL" id="EDY21194.1"/>
    </source>
</evidence>
<sequence length="314" mass="32384" precursor="true">MSSRPSILSFGLAIACILLARERAQANLIALDNFETTSTSSSGFYLAGNINGQTATTDTVGYYTGSASGNQIAGWQSGTGAFLAQVGGLTNPLLVSPPTTNDGSFLAAGNANPRLQYRDLASISPPVSSDYYFSLLLSESATSYTGSVYAGLGSSRPSGANATIPANGFNIGFNNGALSLFYGNGSASYATESLLAAPTANQTYLVEVHLSLSGPNATFTPSIYDSTGTLVNSPGAQAVTGTINSSTDLGAFQSWISTNFTNQSPSKVVFDDFRFGTAESDVINPPSVPEPASAVLLALGSLGIAARRRKRQMS</sequence>
<feature type="signal peptide" evidence="1">
    <location>
        <begin position="1"/>
        <end position="26"/>
    </location>
</feature>
<comment type="caution">
    <text evidence="3">The sequence shown here is derived from an EMBL/GenBank/DDBJ whole genome shotgun (WGS) entry which is preliminary data.</text>
</comment>
<dbReference type="InParanoid" id="B4CY46"/>
<feature type="chain" id="PRO_5002802470" description="Ice-binding protein C-terminal domain-containing protein" evidence="1">
    <location>
        <begin position="27"/>
        <end position="314"/>
    </location>
</feature>
<dbReference type="InterPro" id="IPR013424">
    <property type="entry name" value="Ice-binding_C"/>
</dbReference>
<dbReference type="NCBIfam" id="TIGR02595">
    <property type="entry name" value="PEP_CTERM"/>
    <property type="match status" value="1"/>
</dbReference>
<evidence type="ECO:0000256" key="1">
    <source>
        <dbReference type="SAM" id="SignalP"/>
    </source>
</evidence>
<accession>B4CY46</accession>
<dbReference type="Proteomes" id="UP000005824">
    <property type="component" value="Unassembled WGS sequence"/>
</dbReference>
<name>B4CY46_9BACT</name>
<evidence type="ECO:0000313" key="4">
    <source>
        <dbReference type="Proteomes" id="UP000005824"/>
    </source>
</evidence>
<dbReference type="Pfam" id="PF07589">
    <property type="entry name" value="PEP-CTERM"/>
    <property type="match status" value="1"/>
</dbReference>
<proteinExistence type="predicted"/>
<feature type="domain" description="Ice-binding protein C-terminal" evidence="2">
    <location>
        <begin position="287"/>
        <end position="309"/>
    </location>
</feature>
<keyword evidence="1" id="KW-0732">Signal</keyword>
<keyword evidence="4" id="KW-1185">Reference proteome</keyword>